<dbReference type="EMBL" id="KN826887">
    <property type="protein sequence ID" value="KIK77659.1"/>
    <property type="molecule type" value="Genomic_DNA"/>
</dbReference>
<name>A0A0D0DAS4_9AGAM</name>
<proteinExistence type="predicted"/>
<accession>A0A0D0DAS4</accession>
<sequence>MVCCHGNINNEFDVPARKVEGLIGNFRTPRDGPELHWRQLPWQRLTQEQEWLTVCCSESSPACLARSFERLAGCNTQGVHTASIPLLLLTQNLGWTPMATDQHFISVCASTVLNVLF</sequence>
<dbReference type="HOGENOM" id="CLU_2085531_0_0_1"/>
<evidence type="ECO:0000313" key="2">
    <source>
        <dbReference type="Proteomes" id="UP000054538"/>
    </source>
</evidence>
<gene>
    <name evidence="1" type="ORF">PAXRUDRAFT_834930</name>
</gene>
<reference evidence="2" key="2">
    <citation type="submission" date="2015-01" db="EMBL/GenBank/DDBJ databases">
        <title>Evolutionary Origins and Diversification of the Mycorrhizal Mutualists.</title>
        <authorList>
            <consortium name="DOE Joint Genome Institute"/>
            <consortium name="Mycorrhizal Genomics Consortium"/>
            <person name="Kohler A."/>
            <person name="Kuo A."/>
            <person name="Nagy L.G."/>
            <person name="Floudas D."/>
            <person name="Copeland A."/>
            <person name="Barry K.W."/>
            <person name="Cichocki N."/>
            <person name="Veneault-Fourrey C."/>
            <person name="LaButti K."/>
            <person name="Lindquist E.A."/>
            <person name="Lipzen A."/>
            <person name="Lundell T."/>
            <person name="Morin E."/>
            <person name="Murat C."/>
            <person name="Riley R."/>
            <person name="Ohm R."/>
            <person name="Sun H."/>
            <person name="Tunlid A."/>
            <person name="Henrissat B."/>
            <person name="Grigoriev I.V."/>
            <person name="Hibbett D.S."/>
            <person name="Martin F."/>
        </authorList>
    </citation>
    <scope>NUCLEOTIDE SEQUENCE [LARGE SCALE GENOMIC DNA]</scope>
    <source>
        <strain evidence="2">Ve08.2h10</strain>
    </source>
</reference>
<organism evidence="1 2">
    <name type="scientific">Paxillus rubicundulus Ve08.2h10</name>
    <dbReference type="NCBI Taxonomy" id="930991"/>
    <lineage>
        <taxon>Eukaryota</taxon>
        <taxon>Fungi</taxon>
        <taxon>Dikarya</taxon>
        <taxon>Basidiomycota</taxon>
        <taxon>Agaricomycotina</taxon>
        <taxon>Agaricomycetes</taxon>
        <taxon>Agaricomycetidae</taxon>
        <taxon>Boletales</taxon>
        <taxon>Paxilineae</taxon>
        <taxon>Paxillaceae</taxon>
        <taxon>Paxillus</taxon>
    </lineage>
</organism>
<dbReference type="InParanoid" id="A0A0D0DAS4"/>
<dbReference type="AlphaFoldDB" id="A0A0D0DAS4"/>
<keyword evidence="2" id="KW-1185">Reference proteome</keyword>
<reference evidence="1 2" key="1">
    <citation type="submission" date="2014-04" db="EMBL/GenBank/DDBJ databases">
        <authorList>
            <consortium name="DOE Joint Genome Institute"/>
            <person name="Kuo A."/>
            <person name="Kohler A."/>
            <person name="Jargeat P."/>
            <person name="Nagy L.G."/>
            <person name="Floudas D."/>
            <person name="Copeland A."/>
            <person name="Barry K.W."/>
            <person name="Cichocki N."/>
            <person name="Veneault-Fourrey C."/>
            <person name="LaButti K."/>
            <person name="Lindquist E.A."/>
            <person name="Lipzen A."/>
            <person name="Lundell T."/>
            <person name="Morin E."/>
            <person name="Murat C."/>
            <person name="Sun H."/>
            <person name="Tunlid A."/>
            <person name="Henrissat B."/>
            <person name="Grigoriev I.V."/>
            <person name="Hibbett D.S."/>
            <person name="Martin F."/>
            <person name="Nordberg H.P."/>
            <person name="Cantor M.N."/>
            <person name="Hua S.X."/>
        </authorList>
    </citation>
    <scope>NUCLEOTIDE SEQUENCE [LARGE SCALE GENOMIC DNA]</scope>
    <source>
        <strain evidence="1 2">Ve08.2h10</strain>
    </source>
</reference>
<dbReference type="Proteomes" id="UP000054538">
    <property type="component" value="Unassembled WGS sequence"/>
</dbReference>
<protein>
    <submittedName>
        <fullName evidence="1">Unplaced genomic scaffold scaffold_2065, whole genome shotgun sequence</fullName>
    </submittedName>
</protein>
<evidence type="ECO:0000313" key="1">
    <source>
        <dbReference type="EMBL" id="KIK77659.1"/>
    </source>
</evidence>